<organism evidence="6 7">
    <name type="scientific">Polymorphospora lycopeni</name>
    <dbReference type="NCBI Taxonomy" id="3140240"/>
    <lineage>
        <taxon>Bacteria</taxon>
        <taxon>Bacillati</taxon>
        <taxon>Actinomycetota</taxon>
        <taxon>Actinomycetes</taxon>
        <taxon>Micromonosporales</taxon>
        <taxon>Micromonosporaceae</taxon>
        <taxon>Polymorphospora</taxon>
    </lineage>
</organism>
<protein>
    <submittedName>
        <fullName evidence="6">Acetyl-CoA hydrolase/transferase C-terminal domain-containing protein</fullName>
    </submittedName>
</protein>
<feature type="domain" description="Acetyl-CoA hydrolase/transferase N-terminal" evidence="4">
    <location>
        <begin position="63"/>
        <end position="157"/>
    </location>
</feature>
<dbReference type="InterPro" id="IPR003702">
    <property type="entry name" value="ActCoA_hydro_N"/>
</dbReference>
<dbReference type="InterPro" id="IPR038460">
    <property type="entry name" value="AcetylCoA_hyd_C_sf"/>
</dbReference>
<accession>A0ABV5CMQ4</accession>
<dbReference type="PANTHER" id="PTHR21432:SF20">
    <property type="entry name" value="ACETYL-COA HYDROLASE"/>
    <property type="match status" value="1"/>
</dbReference>
<dbReference type="EMBL" id="JBCGDC010000019">
    <property type="protein sequence ID" value="MFB6393283.1"/>
    <property type="molecule type" value="Genomic_DNA"/>
</dbReference>
<dbReference type="InterPro" id="IPR046433">
    <property type="entry name" value="ActCoA_hydro"/>
</dbReference>
<evidence type="ECO:0000259" key="4">
    <source>
        <dbReference type="Pfam" id="PF02550"/>
    </source>
</evidence>
<sequence length="431" mass="46025">MPTEIPLADLDLRRHVRAGDTVLWGQGCAEPRPLVERLLADRADIGPFRCFLGIPAADTVRPEHTDVVSFVSYCGTGANRELIRAGRLDILPGHYSTLPQLFASDEFRIDVLLLLVPPPDPDGTFRYGLAQEYLTAALARARVVIAEVNELVPRVECGGRLDPDRIDVVVPTRRPPVEMPSRPPAQIDLAIARRVAELVPDGATLQVGLGSLPSAILAQLANHRDLGVHSGLVTDAVVDLMSAGVVTGRRKTVDRGKVVTGLLMGTERLFRAAGHDPAFQLRETTYTHDPEVLAAQHRFVAVNSALQVDLTGQINAEEVGGEYVGAVGGAVDFLRGARRSPGGVPVVALPATSRGTSRIVVQLSGPVSTARSDACVVVTEHGVADLRRLTLAQRRERMLAIAAPEHRPALAESLRASASPARSGTTRAGGR</sequence>
<keyword evidence="6" id="KW-0378">Hydrolase</keyword>
<evidence type="ECO:0000313" key="6">
    <source>
        <dbReference type="EMBL" id="MFB6393283.1"/>
    </source>
</evidence>
<dbReference type="InterPro" id="IPR026888">
    <property type="entry name" value="AcetylCoA_hyd_C"/>
</dbReference>
<proteinExistence type="inferred from homology"/>
<dbReference type="Gene3D" id="3.40.1080.10">
    <property type="entry name" value="Glutaconate Coenzyme A-transferase"/>
    <property type="match status" value="1"/>
</dbReference>
<keyword evidence="2" id="KW-0808">Transferase</keyword>
<name>A0ABV5CMQ4_9ACTN</name>
<feature type="region of interest" description="Disordered" evidence="3">
    <location>
        <begin position="410"/>
        <end position="431"/>
    </location>
</feature>
<dbReference type="InterPro" id="IPR037171">
    <property type="entry name" value="NagB/RpiA_transferase-like"/>
</dbReference>
<evidence type="ECO:0000256" key="2">
    <source>
        <dbReference type="ARBA" id="ARBA00022679"/>
    </source>
</evidence>
<dbReference type="Pfam" id="PF02550">
    <property type="entry name" value="AcetylCoA_hydro"/>
    <property type="match status" value="1"/>
</dbReference>
<keyword evidence="7" id="KW-1185">Reference proteome</keyword>
<evidence type="ECO:0000259" key="5">
    <source>
        <dbReference type="Pfam" id="PF13336"/>
    </source>
</evidence>
<dbReference type="SUPFAM" id="SSF100950">
    <property type="entry name" value="NagB/RpiA/CoA transferase-like"/>
    <property type="match status" value="2"/>
</dbReference>
<dbReference type="Gene3D" id="3.40.1080.20">
    <property type="entry name" value="Acetyl-CoA hydrolase/transferase C-terminal domain"/>
    <property type="match status" value="1"/>
</dbReference>
<dbReference type="RefSeq" id="WP_375733838.1">
    <property type="nucleotide sequence ID" value="NZ_JBCGDC010000019.1"/>
</dbReference>
<evidence type="ECO:0000256" key="3">
    <source>
        <dbReference type="SAM" id="MobiDB-lite"/>
    </source>
</evidence>
<dbReference type="Pfam" id="PF13336">
    <property type="entry name" value="AcetylCoA_hyd_C"/>
    <property type="match status" value="1"/>
</dbReference>
<evidence type="ECO:0000256" key="1">
    <source>
        <dbReference type="ARBA" id="ARBA00009632"/>
    </source>
</evidence>
<dbReference type="Proteomes" id="UP001582793">
    <property type="component" value="Unassembled WGS sequence"/>
</dbReference>
<gene>
    <name evidence="6" type="ORF">AAFH96_09205</name>
</gene>
<feature type="compositionally biased region" description="Polar residues" evidence="3">
    <location>
        <begin position="420"/>
        <end position="431"/>
    </location>
</feature>
<feature type="domain" description="Acetyl-CoA hydrolase/transferase C-terminal" evidence="5">
    <location>
        <begin position="265"/>
        <end position="413"/>
    </location>
</feature>
<comment type="caution">
    <text evidence="6">The sequence shown here is derived from an EMBL/GenBank/DDBJ whole genome shotgun (WGS) entry which is preliminary data.</text>
</comment>
<reference evidence="6 7" key="1">
    <citation type="submission" date="2024-04" db="EMBL/GenBank/DDBJ databases">
        <title>Polymorphospora sp. isolated from Baiyangdian Lake in Xiong'an New Area.</title>
        <authorList>
            <person name="Zhang X."/>
            <person name="Liu J."/>
        </authorList>
    </citation>
    <scope>NUCLEOTIDE SEQUENCE [LARGE SCALE GENOMIC DNA]</scope>
    <source>
        <strain evidence="6 7">2-325</strain>
    </source>
</reference>
<dbReference type="PANTHER" id="PTHR21432">
    <property type="entry name" value="ACETYL-COA HYDROLASE-RELATED"/>
    <property type="match status" value="1"/>
</dbReference>
<dbReference type="Gene3D" id="3.30.750.70">
    <property type="entry name" value="4-hydroxybutyrate coenzyme like domains"/>
    <property type="match status" value="1"/>
</dbReference>
<evidence type="ECO:0000313" key="7">
    <source>
        <dbReference type="Proteomes" id="UP001582793"/>
    </source>
</evidence>
<dbReference type="GO" id="GO:0016787">
    <property type="term" value="F:hydrolase activity"/>
    <property type="evidence" value="ECO:0007669"/>
    <property type="project" value="UniProtKB-KW"/>
</dbReference>
<comment type="similarity">
    <text evidence="1">Belongs to the acetyl-CoA hydrolase/transferase family.</text>
</comment>